<evidence type="ECO:0000259" key="7">
    <source>
        <dbReference type="PROSITE" id="PS52029"/>
    </source>
</evidence>
<dbReference type="RefSeq" id="WP_052594454.1">
    <property type="nucleotide sequence ID" value="NZ_CP011112.1"/>
</dbReference>
<keyword evidence="2" id="KW-0808">Transferase</keyword>
<dbReference type="CDD" id="cd16913">
    <property type="entry name" value="YkuD_like"/>
    <property type="match status" value="1"/>
</dbReference>
<dbReference type="InterPro" id="IPR019546">
    <property type="entry name" value="TAT_signal_bac_arc"/>
</dbReference>
<evidence type="ECO:0000256" key="1">
    <source>
        <dbReference type="ARBA" id="ARBA00004752"/>
    </source>
</evidence>
<dbReference type="GO" id="GO:0071555">
    <property type="term" value="P:cell wall organization"/>
    <property type="evidence" value="ECO:0007669"/>
    <property type="project" value="UniProtKB-UniRule"/>
</dbReference>
<dbReference type="InterPro" id="IPR002477">
    <property type="entry name" value="Peptidoglycan-bd-like"/>
</dbReference>
<dbReference type="OrthoDB" id="9810670at2"/>
<protein>
    <recommendedName>
        <fullName evidence="7">L,D-TPase catalytic domain-containing protein</fullName>
    </recommendedName>
</protein>
<evidence type="ECO:0000256" key="4">
    <source>
        <dbReference type="ARBA" id="ARBA00022984"/>
    </source>
</evidence>
<dbReference type="GO" id="GO:0071972">
    <property type="term" value="F:peptidoglycan L,D-transpeptidase activity"/>
    <property type="evidence" value="ECO:0007669"/>
    <property type="project" value="TreeGrafter"/>
</dbReference>
<dbReference type="SUPFAM" id="SSF141523">
    <property type="entry name" value="L,D-transpeptidase catalytic domain-like"/>
    <property type="match status" value="1"/>
</dbReference>
<keyword evidence="3 6" id="KW-0133">Cell shape</keyword>
<dbReference type="UniPathway" id="UPA00219"/>
<dbReference type="InterPro" id="IPR006311">
    <property type="entry name" value="TAT_signal"/>
</dbReference>
<dbReference type="Pfam" id="PF01471">
    <property type="entry name" value="PG_binding_1"/>
    <property type="match status" value="1"/>
</dbReference>
<dbReference type="InterPro" id="IPR050979">
    <property type="entry name" value="LD-transpeptidase"/>
</dbReference>
<dbReference type="PROSITE" id="PS52029">
    <property type="entry name" value="LD_TPASE"/>
    <property type="match status" value="1"/>
</dbReference>
<dbReference type="InterPro" id="IPR036366">
    <property type="entry name" value="PGBDSf"/>
</dbReference>
<gene>
    <name evidence="8" type="ORF">VV02_20260</name>
</gene>
<dbReference type="InterPro" id="IPR036365">
    <property type="entry name" value="PGBD-like_sf"/>
</dbReference>
<sequence>MTSINIDRRQALQGAAAAGAVGAIGIVTAGRADAAVAPSQLIAPRAVPDMAATSYPTLRVGSSGAAVRDLQNKLAGSGYWLGTPDASFGSMTQQAVYAIQKYYGLSRDGVVGPATWAKVNLRARPHARYGGERVEVNKTKQLIFVCSNGAVQLCLNTSTGANKPFQSNGHWYDGKTPSGTFKVSRYIPGWYHGALGDLYRPMFFNGGIAIHGSTSIPPYNASHGCCRLSTAAQDQILARGYLKIGRVVSVY</sequence>
<organism evidence="8 9">
    <name type="scientific">Luteipulveratus mongoliensis</name>
    <dbReference type="NCBI Taxonomy" id="571913"/>
    <lineage>
        <taxon>Bacteria</taxon>
        <taxon>Bacillati</taxon>
        <taxon>Actinomycetota</taxon>
        <taxon>Actinomycetes</taxon>
        <taxon>Micrococcales</taxon>
        <taxon>Dermacoccaceae</taxon>
        <taxon>Luteipulveratus</taxon>
    </lineage>
</organism>
<evidence type="ECO:0000313" key="8">
    <source>
        <dbReference type="EMBL" id="AKU17630.1"/>
    </source>
</evidence>
<reference evidence="8 9" key="1">
    <citation type="submission" date="2015-03" db="EMBL/GenBank/DDBJ databases">
        <title>Luteipulveratus halotolerans sp. nov., a novel actinobacterium (Dermacoccaceae) from Sarawak, Malaysia.</title>
        <authorList>
            <person name="Juboi H."/>
            <person name="Basik A."/>
            <person name="Shamsul S.S."/>
            <person name="Arnold P."/>
            <person name="Schmitt E.K."/>
            <person name="Sanglier J.-J."/>
            <person name="Yeo T."/>
        </authorList>
    </citation>
    <scope>NUCLEOTIDE SEQUENCE [LARGE SCALE GENOMIC DNA]</scope>
    <source>
        <strain evidence="8 9">MN07-A0370</strain>
    </source>
</reference>
<dbReference type="PROSITE" id="PS51318">
    <property type="entry name" value="TAT"/>
    <property type="match status" value="1"/>
</dbReference>
<name>A0A0K1JM11_9MICO</name>
<evidence type="ECO:0000313" key="9">
    <source>
        <dbReference type="Proteomes" id="UP000066480"/>
    </source>
</evidence>
<feature type="active site" description="Proton donor/acceptor" evidence="6">
    <location>
        <position position="211"/>
    </location>
</feature>
<evidence type="ECO:0000256" key="3">
    <source>
        <dbReference type="ARBA" id="ARBA00022960"/>
    </source>
</evidence>
<evidence type="ECO:0000256" key="2">
    <source>
        <dbReference type="ARBA" id="ARBA00022679"/>
    </source>
</evidence>
<dbReference type="Gene3D" id="1.10.101.10">
    <property type="entry name" value="PGBD-like superfamily/PGBD"/>
    <property type="match status" value="1"/>
</dbReference>
<dbReference type="Gene3D" id="2.40.440.10">
    <property type="entry name" value="L,D-transpeptidase catalytic domain-like"/>
    <property type="match status" value="1"/>
</dbReference>
<dbReference type="GO" id="GO:0005576">
    <property type="term" value="C:extracellular region"/>
    <property type="evidence" value="ECO:0007669"/>
    <property type="project" value="TreeGrafter"/>
</dbReference>
<keyword evidence="9" id="KW-1185">Reference proteome</keyword>
<dbReference type="InterPro" id="IPR038063">
    <property type="entry name" value="Transpep_catalytic_dom"/>
</dbReference>
<dbReference type="InterPro" id="IPR005490">
    <property type="entry name" value="LD_TPept_cat_dom"/>
</dbReference>
<keyword evidence="4 6" id="KW-0573">Peptidoglycan synthesis</keyword>
<dbReference type="PANTHER" id="PTHR30582">
    <property type="entry name" value="L,D-TRANSPEPTIDASE"/>
    <property type="match status" value="1"/>
</dbReference>
<dbReference type="Pfam" id="PF03734">
    <property type="entry name" value="YkuD"/>
    <property type="match status" value="1"/>
</dbReference>
<dbReference type="GO" id="GO:0008360">
    <property type="term" value="P:regulation of cell shape"/>
    <property type="evidence" value="ECO:0007669"/>
    <property type="project" value="UniProtKB-UniRule"/>
</dbReference>
<comment type="pathway">
    <text evidence="1 6">Cell wall biogenesis; peptidoglycan biosynthesis.</text>
</comment>
<dbReference type="PANTHER" id="PTHR30582:SF2">
    <property type="entry name" value="L,D-TRANSPEPTIDASE YCIB-RELATED"/>
    <property type="match status" value="1"/>
</dbReference>
<proteinExistence type="predicted"/>
<keyword evidence="5 6" id="KW-0961">Cell wall biogenesis/degradation</keyword>
<dbReference type="SUPFAM" id="SSF47090">
    <property type="entry name" value="PGBD-like"/>
    <property type="match status" value="1"/>
</dbReference>
<dbReference type="EMBL" id="CP011112">
    <property type="protein sequence ID" value="AKU17630.1"/>
    <property type="molecule type" value="Genomic_DNA"/>
</dbReference>
<feature type="active site" description="Nucleophile" evidence="6">
    <location>
        <position position="225"/>
    </location>
</feature>
<dbReference type="Proteomes" id="UP000066480">
    <property type="component" value="Chromosome"/>
</dbReference>
<dbReference type="AlphaFoldDB" id="A0A0K1JM11"/>
<dbReference type="STRING" id="571913.VV02_20260"/>
<dbReference type="NCBIfam" id="TIGR01409">
    <property type="entry name" value="TAT_signal_seq"/>
    <property type="match status" value="1"/>
</dbReference>
<accession>A0A0K1JM11</accession>
<evidence type="ECO:0000256" key="6">
    <source>
        <dbReference type="PROSITE-ProRule" id="PRU01373"/>
    </source>
</evidence>
<dbReference type="KEGG" id="lmoi:VV02_20260"/>
<feature type="domain" description="L,D-TPase catalytic" evidence="7">
    <location>
        <begin position="132"/>
        <end position="251"/>
    </location>
</feature>
<evidence type="ECO:0000256" key="5">
    <source>
        <dbReference type="ARBA" id="ARBA00023316"/>
    </source>
</evidence>
<dbReference type="GO" id="GO:0016740">
    <property type="term" value="F:transferase activity"/>
    <property type="evidence" value="ECO:0007669"/>
    <property type="project" value="UniProtKB-KW"/>
</dbReference>
<dbReference type="GO" id="GO:0018104">
    <property type="term" value="P:peptidoglycan-protein cross-linking"/>
    <property type="evidence" value="ECO:0007669"/>
    <property type="project" value="TreeGrafter"/>
</dbReference>